<accession>A0A223SB50</accession>
<dbReference type="SUPFAM" id="SSF56801">
    <property type="entry name" value="Acetyl-CoA synthetase-like"/>
    <property type="match status" value="1"/>
</dbReference>
<dbReference type="GO" id="GO:0016874">
    <property type="term" value="F:ligase activity"/>
    <property type="evidence" value="ECO:0007669"/>
    <property type="project" value="UniProtKB-KW"/>
</dbReference>
<dbReference type="Gene3D" id="3.30.300.30">
    <property type="match status" value="1"/>
</dbReference>
<dbReference type="AlphaFoldDB" id="A0A223SB50"/>
<evidence type="ECO:0000313" key="2">
    <source>
        <dbReference type="EMBL" id="ASU85330.1"/>
    </source>
</evidence>
<evidence type="ECO:0000313" key="3">
    <source>
        <dbReference type="Proteomes" id="UP000215005"/>
    </source>
</evidence>
<dbReference type="PANTHER" id="PTHR45527:SF1">
    <property type="entry name" value="FATTY ACID SYNTHASE"/>
    <property type="match status" value="1"/>
</dbReference>
<keyword evidence="2" id="KW-0436">Ligase</keyword>
<keyword evidence="3" id="KW-1185">Reference proteome</keyword>
<name>A0A223SB50_9ACTN</name>
<dbReference type="InterPro" id="IPR045851">
    <property type="entry name" value="AMP-bd_C_sf"/>
</dbReference>
<organism evidence="2 3">
    <name type="scientific">Nocardiopsis gilva YIM 90087</name>
    <dbReference type="NCBI Taxonomy" id="1235441"/>
    <lineage>
        <taxon>Bacteria</taxon>
        <taxon>Bacillati</taxon>
        <taxon>Actinomycetota</taxon>
        <taxon>Actinomycetes</taxon>
        <taxon>Streptosporangiales</taxon>
        <taxon>Nocardiopsidaceae</taxon>
        <taxon>Nocardiopsis</taxon>
    </lineage>
</organism>
<dbReference type="KEGG" id="ngv:CDO52_23300"/>
<dbReference type="InterPro" id="IPR000873">
    <property type="entry name" value="AMP-dep_synth/lig_dom"/>
</dbReference>
<dbReference type="OrthoDB" id="3802848at2"/>
<sequence length="518" mass="56086">MKETSNPALYRRFLRGLALSPDRPAVRLGTQAITYESAHRRALLWAGSLLAGTPEPPTAVGVLAGKGVQSYVGILAGLYAGATVVPLHPAFPAPRTRRMLEMSGVSAVLVDDKGLAGLPDVLGDDLVVPVLAPEVGAVVPAPLKEIPLDPAHALTAPRPVTADDTAYMLFTSGSTGVPKGVPISHGNTHHYFGLLDERYDFTPDDVFSQTFDLNFDCGMFDLFCAWGAGASVTYMPPQAYRDIPAFMAEQGMTVWFSTPSSIALLRRMGALTPGSMPSLRWSFFAGEALRMDDVADWHAAAPNSTVENLYGPTELTVTITGHRWSPEETPKLGINGLMPIGRVHEGHDHLLLDADGVPTDADEGELCITGPQMTAGYLDPADNKGRFVEHDGRSWYRTGDRIRRAENGELVYVGRLDAQVQVQGWRVELAEIEYALRGVDDVEDAVTVTREGEGGTELVVFYTGAPTSPAALARELRRVLPPGMLPKEYRHVAEFPLNPNRKIDRGRLASDANVIERA</sequence>
<protein>
    <submittedName>
        <fullName evidence="2">D-alanine--poly(Phosphoribitol) ligase</fullName>
    </submittedName>
</protein>
<dbReference type="InterPro" id="IPR020845">
    <property type="entry name" value="AMP-binding_CS"/>
</dbReference>
<dbReference type="GO" id="GO:0044550">
    <property type="term" value="P:secondary metabolite biosynthetic process"/>
    <property type="evidence" value="ECO:0007669"/>
    <property type="project" value="TreeGrafter"/>
</dbReference>
<dbReference type="GO" id="GO:0043041">
    <property type="term" value="P:amino acid activation for nonribosomal peptide biosynthetic process"/>
    <property type="evidence" value="ECO:0007669"/>
    <property type="project" value="TreeGrafter"/>
</dbReference>
<dbReference type="EMBL" id="CP022753">
    <property type="protein sequence ID" value="ASU85330.1"/>
    <property type="molecule type" value="Genomic_DNA"/>
</dbReference>
<dbReference type="PROSITE" id="PS00455">
    <property type="entry name" value="AMP_BINDING"/>
    <property type="match status" value="1"/>
</dbReference>
<dbReference type="Proteomes" id="UP000215005">
    <property type="component" value="Chromosome"/>
</dbReference>
<dbReference type="PANTHER" id="PTHR45527">
    <property type="entry name" value="NONRIBOSOMAL PEPTIDE SYNTHETASE"/>
    <property type="match status" value="1"/>
</dbReference>
<dbReference type="GO" id="GO:0005737">
    <property type="term" value="C:cytoplasm"/>
    <property type="evidence" value="ECO:0007669"/>
    <property type="project" value="TreeGrafter"/>
</dbReference>
<evidence type="ECO:0000259" key="1">
    <source>
        <dbReference type="Pfam" id="PF00501"/>
    </source>
</evidence>
<dbReference type="RefSeq" id="WP_017620951.1">
    <property type="nucleotide sequence ID" value="NZ_ANBG01000371.1"/>
</dbReference>
<dbReference type="Gene3D" id="3.40.50.12780">
    <property type="entry name" value="N-terminal domain of ligase-like"/>
    <property type="match status" value="1"/>
</dbReference>
<dbReference type="InterPro" id="IPR042099">
    <property type="entry name" value="ANL_N_sf"/>
</dbReference>
<feature type="domain" description="AMP-dependent synthetase/ligase" evidence="1">
    <location>
        <begin position="20"/>
        <end position="378"/>
    </location>
</feature>
<dbReference type="Pfam" id="PF00501">
    <property type="entry name" value="AMP-binding"/>
    <property type="match status" value="1"/>
</dbReference>
<gene>
    <name evidence="2" type="ORF">CDO52_23300</name>
</gene>
<reference evidence="2 3" key="1">
    <citation type="submission" date="2017-08" db="EMBL/GenBank/DDBJ databases">
        <title>The complete genome sequence of Nocardiopsis gilva YIM 90087.</title>
        <authorList>
            <person name="Yin M."/>
            <person name="Tang S."/>
        </authorList>
    </citation>
    <scope>NUCLEOTIDE SEQUENCE [LARGE SCALE GENOMIC DNA]</scope>
    <source>
        <strain evidence="2 3">YIM 90087</strain>
    </source>
</reference>
<proteinExistence type="predicted"/>
<dbReference type="GO" id="GO:0031177">
    <property type="term" value="F:phosphopantetheine binding"/>
    <property type="evidence" value="ECO:0007669"/>
    <property type="project" value="TreeGrafter"/>
</dbReference>